<reference evidence="1 2" key="1">
    <citation type="journal article" date="2018" name="Sci. Rep.">
        <title>Genomic signatures of local adaptation to the degree of environmental predictability in rotifers.</title>
        <authorList>
            <person name="Franch-Gras L."/>
            <person name="Hahn C."/>
            <person name="Garcia-Roger E.M."/>
            <person name="Carmona M.J."/>
            <person name="Serra M."/>
            <person name="Gomez A."/>
        </authorList>
    </citation>
    <scope>NUCLEOTIDE SEQUENCE [LARGE SCALE GENOMIC DNA]</scope>
    <source>
        <strain evidence="1">HYR1</strain>
    </source>
</reference>
<gene>
    <name evidence="1" type="ORF">BpHYR1_054563</name>
</gene>
<keyword evidence="2" id="KW-1185">Reference proteome</keyword>
<dbReference type="Proteomes" id="UP000276133">
    <property type="component" value="Unassembled WGS sequence"/>
</dbReference>
<protein>
    <submittedName>
        <fullName evidence="1">Uncharacterized protein</fullName>
    </submittedName>
</protein>
<organism evidence="1 2">
    <name type="scientific">Brachionus plicatilis</name>
    <name type="common">Marine rotifer</name>
    <name type="synonym">Brachionus muelleri</name>
    <dbReference type="NCBI Taxonomy" id="10195"/>
    <lineage>
        <taxon>Eukaryota</taxon>
        <taxon>Metazoa</taxon>
        <taxon>Spiralia</taxon>
        <taxon>Gnathifera</taxon>
        <taxon>Rotifera</taxon>
        <taxon>Eurotatoria</taxon>
        <taxon>Monogononta</taxon>
        <taxon>Pseudotrocha</taxon>
        <taxon>Ploima</taxon>
        <taxon>Brachionidae</taxon>
        <taxon>Brachionus</taxon>
    </lineage>
</organism>
<evidence type="ECO:0000313" key="2">
    <source>
        <dbReference type="Proteomes" id="UP000276133"/>
    </source>
</evidence>
<accession>A0A3M7SFG3</accession>
<dbReference type="EMBL" id="REGN01001501">
    <property type="protein sequence ID" value="RNA34308.1"/>
    <property type="molecule type" value="Genomic_DNA"/>
</dbReference>
<dbReference type="AlphaFoldDB" id="A0A3M7SFG3"/>
<name>A0A3M7SFG3_BRAPC</name>
<evidence type="ECO:0000313" key="1">
    <source>
        <dbReference type="EMBL" id="RNA34308.1"/>
    </source>
</evidence>
<proteinExistence type="predicted"/>
<sequence>MNIKILKDAKKLSREHNIFYTLPKKTLFSLELVLDAAKTNRSITWTGLVPFPDNCPWTIIYV</sequence>
<comment type="caution">
    <text evidence="1">The sequence shown here is derived from an EMBL/GenBank/DDBJ whole genome shotgun (WGS) entry which is preliminary data.</text>
</comment>